<reference evidence="1 2" key="1">
    <citation type="submission" date="2016-07" db="EMBL/GenBank/DDBJ databases">
        <title>Multiple horizontal gene transfer events from other fungi enriched the ability of initially mycotrophic Trichoderma (Ascomycota) to feed on dead plant biomass.</title>
        <authorList>
            <consortium name="DOE Joint Genome Institute"/>
            <person name="Aerts A."/>
            <person name="Atanasova L."/>
            <person name="Chenthamara K."/>
            <person name="Zhang J."/>
            <person name="Grujic M."/>
            <person name="Henrissat B."/>
            <person name="Kuo A."/>
            <person name="Salamov A."/>
            <person name="Lipzen A."/>
            <person name="Labutti K."/>
            <person name="Barry K."/>
            <person name="Miao Y."/>
            <person name="Rahimi M.J."/>
            <person name="Shen Q."/>
            <person name="Grigoriev I.V."/>
            <person name="Kubicek C.P."/>
            <person name="Druzhinina I.S."/>
        </authorList>
    </citation>
    <scope>NUCLEOTIDE SEQUENCE [LARGE SCALE GENOMIC DNA]</scope>
    <source>
        <strain evidence="1 2">CBS 226.95</strain>
    </source>
</reference>
<dbReference type="EMBL" id="KZ679676">
    <property type="protein sequence ID" value="PTB59032.1"/>
    <property type="molecule type" value="Genomic_DNA"/>
</dbReference>
<evidence type="ECO:0000313" key="1">
    <source>
        <dbReference type="EMBL" id="PTB59032.1"/>
    </source>
</evidence>
<evidence type="ECO:0000313" key="2">
    <source>
        <dbReference type="Proteomes" id="UP000241690"/>
    </source>
</evidence>
<proteinExistence type="predicted"/>
<keyword evidence="2" id="KW-1185">Reference proteome</keyword>
<dbReference type="RefSeq" id="XP_024778709.1">
    <property type="nucleotide sequence ID" value="XM_024914109.1"/>
</dbReference>
<protein>
    <submittedName>
        <fullName evidence="1">Uncharacterized protein</fullName>
    </submittedName>
</protein>
<name>A0A2T4APN7_TRIHA</name>
<sequence>MQEPMRPLEPAGARCMQVPSTASRALSALDHGRGVGPSPTGSRCCTSSCHITRARDSAAVRSTEYICQSRSLHPPVSQHGQLIALPFTAQEAPPLQPSVAAASANLSSRANSLIAVVLRVGKMISQVPVRAPTRVHSQKAHRSSIRRSARPPTLRCLCRPPPGRVESQRCSTRTECLPLHSIERPLSRAAIDTASSQDGGDLTGCAGKGFFCLLAKNSRNRQPSTA</sequence>
<accession>A0A2T4APN7</accession>
<dbReference type="Proteomes" id="UP000241690">
    <property type="component" value="Unassembled WGS sequence"/>
</dbReference>
<dbReference type="AlphaFoldDB" id="A0A2T4APN7"/>
<organism evidence="1 2">
    <name type="scientific">Trichoderma harzianum CBS 226.95</name>
    <dbReference type="NCBI Taxonomy" id="983964"/>
    <lineage>
        <taxon>Eukaryota</taxon>
        <taxon>Fungi</taxon>
        <taxon>Dikarya</taxon>
        <taxon>Ascomycota</taxon>
        <taxon>Pezizomycotina</taxon>
        <taxon>Sordariomycetes</taxon>
        <taxon>Hypocreomycetidae</taxon>
        <taxon>Hypocreales</taxon>
        <taxon>Hypocreaceae</taxon>
        <taxon>Trichoderma</taxon>
    </lineage>
</organism>
<gene>
    <name evidence="1" type="ORF">M431DRAFT_293447</name>
</gene>
<dbReference type="GeneID" id="36622674"/>